<keyword evidence="3" id="KW-0675">Receptor</keyword>
<dbReference type="PIRSF" id="PIRSF017082">
    <property type="entry name" value="YflP"/>
    <property type="match status" value="1"/>
</dbReference>
<keyword evidence="2" id="KW-0732">Signal</keyword>
<evidence type="ECO:0000256" key="1">
    <source>
        <dbReference type="ARBA" id="ARBA00006987"/>
    </source>
</evidence>
<comment type="similarity">
    <text evidence="1">Belongs to the UPF0065 (bug) family.</text>
</comment>
<dbReference type="PANTHER" id="PTHR42928">
    <property type="entry name" value="TRICARBOXYLATE-BINDING PROTEIN"/>
    <property type="match status" value="1"/>
</dbReference>
<dbReference type="Gene3D" id="3.40.190.10">
    <property type="entry name" value="Periplasmic binding protein-like II"/>
    <property type="match status" value="1"/>
</dbReference>
<organism evidence="3 4">
    <name type="scientific">Jezberella montanilacus</name>
    <dbReference type="NCBI Taxonomy" id="323426"/>
    <lineage>
        <taxon>Bacteria</taxon>
        <taxon>Pseudomonadati</taxon>
        <taxon>Pseudomonadota</taxon>
        <taxon>Betaproteobacteria</taxon>
        <taxon>Burkholderiales</taxon>
        <taxon>Alcaligenaceae</taxon>
        <taxon>Jezberella</taxon>
    </lineage>
</organism>
<feature type="signal peptide" evidence="2">
    <location>
        <begin position="1"/>
        <end position="28"/>
    </location>
</feature>
<dbReference type="RefSeq" id="WP_106226764.1">
    <property type="nucleotide sequence ID" value="NZ_PVTV01000011.1"/>
</dbReference>
<reference evidence="3 4" key="1">
    <citation type="submission" date="2018-03" db="EMBL/GenBank/DDBJ databases">
        <title>Genomic Encyclopedia of Type Strains, Phase III (KMG-III): the genomes of soil and plant-associated and newly described type strains.</title>
        <authorList>
            <person name="Whitman W."/>
        </authorList>
    </citation>
    <scope>NUCLEOTIDE SEQUENCE [LARGE SCALE GENOMIC DNA]</scope>
    <source>
        <strain evidence="3 4">MWH-P2sevCIIIb</strain>
    </source>
</reference>
<comment type="caution">
    <text evidence="3">The sequence shown here is derived from an EMBL/GenBank/DDBJ whole genome shotgun (WGS) entry which is preliminary data.</text>
</comment>
<accession>A0A2T0XKN5</accession>
<dbReference type="OrthoDB" id="8678477at2"/>
<dbReference type="InterPro" id="IPR005064">
    <property type="entry name" value="BUG"/>
</dbReference>
<dbReference type="SUPFAM" id="SSF53850">
    <property type="entry name" value="Periplasmic binding protein-like II"/>
    <property type="match status" value="1"/>
</dbReference>
<sequence length="328" mass="35145">MIKIKIFLTDLKVVLCAIAMATNTLATAETIADWPSKPIKVIVPYTPGGSTDVAARVVMDKLSQRLKQSIIVENRPGANGNVGATLAARSDPDGYTFVSVLAAYSVNPHLYKMPFAPEDLVPVTKLAALPLFLFINKSLPVNSVQELIAYGKTNPGKLNYASSGTGSSAHMTGVNFSLLGGIQTQHVPYKGSVPILADLLSGELGFCFDTMVVFMPQVKENKLRVLAVTSAKRWPTEQQIPTMAESGFPGFDMGSWTGVMAPKGTPPAIVDKMATEIRAVLNDPDVQQKYLNAGFIADPSSPAEFGELIKRDGATYGRIIKEANISVN</sequence>
<dbReference type="CDD" id="cd13578">
    <property type="entry name" value="PBP2_Bug27"/>
    <property type="match status" value="1"/>
</dbReference>
<dbReference type="AlphaFoldDB" id="A0A2T0XKN5"/>
<feature type="chain" id="PRO_5015443396" evidence="2">
    <location>
        <begin position="29"/>
        <end position="328"/>
    </location>
</feature>
<dbReference type="Gene3D" id="3.40.190.150">
    <property type="entry name" value="Bordetella uptake gene, domain 1"/>
    <property type="match status" value="1"/>
</dbReference>
<evidence type="ECO:0000313" key="3">
    <source>
        <dbReference type="EMBL" id="PRY99472.1"/>
    </source>
</evidence>
<dbReference type="Proteomes" id="UP000238308">
    <property type="component" value="Unassembled WGS sequence"/>
</dbReference>
<proteinExistence type="inferred from homology"/>
<name>A0A2T0XKN5_9BURK</name>
<gene>
    <name evidence="3" type="ORF">BCM14_0918</name>
</gene>
<dbReference type="InterPro" id="IPR042100">
    <property type="entry name" value="Bug_dom1"/>
</dbReference>
<dbReference type="PANTHER" id="PTHR42928:SF5">
    <property type="entry name" value="BLR1237 PROTEIN"/>
    <property type="match status" value="1"/>
</dbReference>
<evidence type="ECO:0000313" key="4">
    <source>
        <dbReference type="Proteomes" id="UP000238308"/>
    </source>
</evidence>
<dbReference type="Pfam" id="PF03401">
    <property type="entry name" value="TctC"/>
    <property type="match status" value="1"/>
</dbReference>
<dbReference type="EMBL" id="PVTV01000011">
    <property type="protein sequence ID" value="PRY99472.1"/>
    <property type="molecule type" value="Genomic_DNA"/>
</dbReference>
<evidence type="ECO:0000256" key="2">
    <source>
        <dbReference type="SAM" id="SignalP"/>
    </source>
</evidence>
<keyword evidence="4" id="KW-1185">Reference proteome</keyword>
<protein>
    <submittedName>
        <fullName evidence="3">Tripartite-type tricarboxylate transporter receptor subunit TctC</fullName>
    </submittedName>
</protein>